<protein>
    <submittedName>
        <fullName evidence="4">DUF3536 domain-containing protein</fullName>
    </submittedName>
</protein>
<keyword evidence="2" id="KW-0119">Carbohydrate metabolism</keyword>
<accession>A0A8J7M4E7</accession>
<dbReference type="PANTHER" id="PTHR36306:SF3">
    <property type="entry name" value="GLYCOSIDE HYDROLASE FAMILY 57"/>
    <property type="match status" value="1"/>
</dbReference>
<dbReference type="SUPFAM" id="SSF88713">
    <property type="entry name" value="Glycoside hydrolase/deacetylase"/>
    <property type="match status" value="1"/>
</dbReference>
<evidence type="ECO:0000313" key="5">
    <source>
        <dbReference type="Proteomes" id="UP000636888"/>
    </source>
</evidence>
<gene>
    <name evidence="4" type="ORF">JFN93_24100</name>
</gene>
<dbReference type="InterPro" id="IPR052046">
    <property type="entry name" value="GH57_Enzymes"/>
</dbReference>
<dbReference type="GO" id="GO:0005975">
    <property type="term" value="P:carbohydrate metabolic process"/>
    <property type="evidence" value="ECO:0007669"/>
    <property type="project" value="InterPro"/>
</dbReference>
<dbReference type="Gene3D" id="3.20.110.20">
    <property type="match status" value="1"/>
</dbReference>
<evidence type="ECO:0000259" key="3">
    <source>
        <dbReference type="Pfam" id="PF03065"/>
    </source>
</evidence>
<comment type="caution">
    <text evidence="4">The sequence shown here is derived from an EMBL/GenBank/DDBJ whole genome shotgun (WGS) entry which is preliminary data.</text>
</comment>
<evidence type="ECO:0000256" key="1">
    <source>
        <dbReference type="ARBA" id="ARBA00006821"/>
    </source>
</evidence>
<dbReference type="AlphaFoldDB" id="A0A8J7M4E7"/>
<dbReference type="Proteomes" id="UP000636888">
    <property type="component" value="Unassembled WGS sequence"/>
</dbReference>
<feature type="domain" description="Glycoside hydrolase family 57 N-terminal" evidence="3">
    <location>
        <begin position="115"/>
        <end position="306"/>
    </location>
</feature>
<dbReference type="Pfam" id="PF03065">
    <property type="entry name" value="Glyco_hydro_57"/>
    <property type="match status" value="1"/>
</dbReference>
<dbReference type="InterPro" id="IPR011330">
    <property type="entry name" value="Glyco_hydro/deAcase_b/a-brl"/>
</dbReference>
<comment type="similarity">
    <text evidence="1">Belongs to the glycosyl hydrolase 57 family.</text>
</comment>
<dbReference type="EMBL" id="JAEMHM010000030">
    <property type="protein sequence ID" value="MBJ6727803.1"/>
    <property type="molecule type" value="Genomic_DNA"/>
</dbReference>
<proteinExistence type="inferred from homology"/>
<dbReference type="GO" id="GO:0003824">
    <property type="term" value="F:catalytic activity"/>
    <property type="evidence" value="ECO:0007669"/>
    <property type="project" value="InterPro"/>
</dbReference>
<sequence length="819" mass="93647">MEQEKQRYLCVHGHFYQPPRENPWLESIEVQDSAHPYHDWNERITAESYAPNAASRIQDGEGRLVDIVSNYAKMSFNFGPTVLSWMAGCQPEVYRAILDADQTSIKWRGGHGAALAQVYNHIIMPLASSRDKRTQVIWGLKDFVSRYQRFPEAMWLAETAVDIESLECLAEQGIKYTILAPHQARQYRQMGSEEWLENAGETAIDPTRAYLCHLPSGRSISLFFYDGPISQALAFENLLSSGDLLTGRLLGGFSDLREGPQLVNIATDGETYGHHQKFGDMALAAAFHHIELANEARITNYGEFLAAFPAAYEVRIRERTSWSCAHGVERWNSDCGCNSGGFPGWNQAWRGPLRAALDWLRDRLAHFYERKGKEYLKDPWLARDDYIEVILDRSPENVDAFLERHATHKLSEPEIVTVLKLLELQRHTLLMYTSCGWFFDELSGVETVQVIHYAGRALQLAEGMIEKGVEEGFQERLAAAKCNYAEFRDGAYLYEKFVLRTRVDLSNVGIHYAFSSLFENYGDVTDIFSYRVEKLDYTRFLADEASIAMGRVRVTSNITRDHGSFFFCVVRIGNHDFKGGIAVEADAVHYAEMKEEILPAYDRGLYTDLIELIDKHLGSHDASLADLFTDEKRKILNEIINQNLQEFGTSYEELFEKNRPLMAYIQETGLPVPKQFLVVAQPALNAALIKKLTEEEIDLDAAQRIIGHIKSWKIGMELPDTEFAMRHHLEAQMRAFAEDPEDRKRLDRLITLLNLLREVPLDVILWQVQNDYYEMAKKVYPDFAARAKRGDEEAPAWVTGFRQLGQMLNFNLDSVLPQD</sequence>
<organism evidence="4 5">
    <name type="scientific">Geomesophilobacter sediminis</name>
    <dbReference type="NCBI Taxonomy" id="2798584"/>
    <lineage>
        <taxon>Bacteria</taxon>
        <taxon>Pseudomonadati</taxon>
        <taxon>Thermodesulfobacteriota</taxon>
        <taxon>Desulfuromonadia</taxon>
        <taxon>Geobacterales</taxon>
        <taxon>Geobacteraceae</taxon>
        <taxon>Geomesophilobacter</taxon>
    </lineage>
</organism>
<reference evidence="4" key="1">
    <citation type="submission" date="2020-12" db="EMBL/GenBank/DDBJ databases">
        <title>Geomonas sp. Red875, isolated from river sediment.</title>
        <authorList>
            <person name="Xu Z."/>
            <person name="Zhang Z."/>
            <person name="Masuda Y."/>
            <person name="Itoh H."/>
            <person name="Senoo K."/>
        </authorList>
    </citation>
    <scope>NUCLEOTIDE SEQUENCE</scope>
    <source>
        <strain evidence="4">Red875</strain>
    </source>
</reference>
<dbReference type="InterPro" id="IPR021923">
    <property type="entry name" value="DUF3536"/>
</dbReference>
<evidence type="ECO:0000256" key="2">
    <source>
        <dbReference type="ARBA" id="ARBA00023277"/>
    </source>
</evidence>
<dbReference type="PANTHER" id="PTHR36306">
    <property type="entry name" value="ALPHA-AMYLASE-RELATED-RELATED"/>
    <property type="match status" value="1"/>
</dbReference>
<name>A0A8J7M4E7_9BACT</name>
<dbReference type="RefSeq" id="WP_199386944.1">
    <property type="nucleotide sequence ID" value="NZ_JAEMHM010000030.1"/>
</dbReference>
<evidence type="ECO:0000313" key="4">
    <source>
        <dbReference type="EMBL" id="MBJ6727803.1"/>
    </source>
</evidence>
<dbReference type="InterPro" id="IPR004300">
    <property type="entry name" value="Glyco_hydro_57_N"/>
</dbReference>
<keyword evidence="5" id="KW-1185">Reference proteome</keyword>
<dbReference type="CDD" id="cd10797">
    <property type="entry name" value="GH57N_APU_like_1"/>
    <property type="match status" value="1"/>
</dbReference>
<dbReference type="Pfam" id="PF12055">
    <property type="entry name" value="DUF3536"/>
    <property type="match status" value="1"/>
</dbReference>